<evidence type="ECO:0000313" key="1">
    <source>
        <dbReference type="EMBL" id="KAE8160860.1"/>
    </source>
</evidence>
<sequence length="191" mass="21393">MKHCYVNGHTYLDIKDNTLGDIDTLCPLHNGTQFRISKCALGALEQLPLELLYMTLSTAIYYPWIVNSILQYRKIFTHAPGLIRGCLSVGTGSSYSCRELYETLCTAEYVSCGDFGGYLYTIACRRVCCLCFTEGKDYVPPLREDAMRKFALGSNGLKALPFMKCAPGQYSPRSIKCRARYVDPSDKSSMP</sequence>
<gene>
    <name evidence="1" type="ORF">BDV40DRAFT_313535</name>
</gene>
<dbReference type="AlphaFoldDB" id="A0A5N6UQV2"/>
<protein>
    <submittedName>
        <fullName evidence="1">Uncharacterized protein</fullName>
    </submittedName>
</protein>
<name>A0A5N6UQV2_ASPTM</name>
<accession>A0A5N6UQV2</accession>
<proteinExistence type="predicted"/>
<dbReference type="Proteomes" id="UP000326950">
    <property type="component" value="Unassembled WGS sequence"/>
</dbReference>
<dbReference type="EMBL" id="ML738651">
    <property type="protein sequence ID" value="KAE8160860.1"/>
    <property type="molecule type" value="Genomic_DNA"/>
</dbReference>
<evidence type="ECO:0000313" key="2">
    <source>
        <dbReference type="Proteomes" id="UP000326950"/>
    </source>
</evidence>
<keyword evidence="2" id="KW-1185">Reference proteome</keyword>
<reference evidence="1 2" key="1">
    <citation type="submission" date="2019-04" db="EMBL/GenBank/DDBJ databases">
        <title>Friends and foes A comparative genomics study of 23 Aspergillus species from section Flavi.</title>
        <authorList>
            <consortium name="DOE Joint Genome Institute"/>
            <person name="Kjaerbolling I."/>
            <person name="Vesth T."/>
            <person name="Frisvad J.C."/>
            <person name="Nybo J.L."/>
            <person name="Theobald S."/>
            <person name="Kildgaard S."/>
            <person name="Isbrandt T."/>
            <person name="Kuo A."/>
            <person name="Sato A."/>
            <person name="Lyhne E.K."/>
            <person name="Kogle M.E."/>
            <person name="Wiebenga A."/>
            <person name="Kun R.S."/>
            <person name="Lubbers R.J."/>
            <person name="Makela M.R."/>
            <person name="Barry K."/>
            <person name="Chovatia M."/>
            <person name="Clum A."/>
            <person name="Daum C."/>
            <person name="Haridas S."/>
            <person name="He G."/>
            <person name="LaButti K."/>
            <person name="Lipzen A."/>
            <person name="Mondo S."/>
            <person name="Riley R."/>
            <person name="Salamov A."/>
            <person name="Simmons B.A."/>
            <person name="Magnuson J.K."/>
            <person name="Henrissat B."/>
            <person name="Mortensen U.H."/>
            <person name="Larsen T.O."/>
            <person name="Devries R.P."/>
            <person name="Grigoriev I.V."/>
            <person name="Machida M."/>
            <person name="Baker S.E."/>
            <person name="Andersen M.R."/>
        </authorList>
    </citation>
    <scope>NUCLEOTIDE SEQUENCE [LARGE SCALE GENOMIC DNA]</scope>
    <source>
        <strain evidence="1 2">CBS 117626</strain>
    </source>
</reference>
<dbReference type="OrthoDB" id="2687876at2759"/>
<organism evidence="1 2">
    <name type="scientific">Aspergillus tamarii</name>
    <dbReference type="NCBI Taxonomy" id="41984"/>
    <lineage>
        <taxon>Eukaryota</taxon>
        <taxon>Fungi</taxon>
        <taxon>Dikarya</taxon>
        <taxon>Ascomycota</taxon>
        <taxon>Pezizomycotina</taxon>
        <taxon>Eurotiomycetes</taxon>
        <taxon>Eurotiomycetidae</taxon>
        <taxon>Eurotiales</taxon>
        <taxon>Aspergillaceae</taxon>
        <taxon>Aspergillus</taxon>
        <taxon>Aspergillus subgen. Circumdati</taxon>
    </lineage>
</organism>